<dbReference type="RefSeq" id="WP_219066709.1">
    <property type="nucleotide sequence ID" value="NZ_CAJUXY010000010.1"/>
</dbReference>
<keyword evidence="2" id="KW-1185">Reference proteome</keyword>
<gene>
    <name evidence="1" type="ORF">M5I08_04995</name>
</gene>
<protein>
    <recommendedName>
        <fullName evidence="3">VapC45 PIN like domain-containing protein</fullName>
    </recommendedName>
</protein>
<reference evidence="1" key="1">
    <citation type="submission" date="2022-05" db="EMBL/GenBank/DDBJ databases">
        <title>A methanotrophic Mycobacterium dominates a cave microbial ecosystem.</title>
        <authorList>
            <person name="Van Spanning R.J.M."/>
            <person name="Guan Q."/>
            <person name="Melkonian C."/>
            <person name="Gallant J."/>
            <person name="Polerecky L."/>
            <person name="Flot J.-F."/>
            <person name="Brandt B.W."/>
            <person name="Braster M."/>
            <person name="Iturbe Espinoza P."/>
            <person name="Aerts J."/>
            <person name="Meima-Franke M."/>
            <person name="Piersma S.R."/>
            <person name="Bunduc C."/>
            <person name="Ummels R."/>
            <person name="Pain A."/>
            <person name="Fleming E.J."/>
            <person name="van der Wel N."/>
            <person name="Gherman V.D."/>
            <person name="Sarbu S.M."/>
            <person name="Bodelier P.L.E."/>
            <person name="Bitter W."/>
        </authorList>
    </citation>
    <scope>NUCLEOTIDE SEQUENCE</scope>
    <source>
        <strain evidence="1">Sulfur Cave</strain>
    </source>
</reference>
<dbReference type="EMBL" id="CP097320">
    <property type="protein sequence ID" value="UQX11787.1"/>
    <property type="molecule type" value="Genomic_DNA"/>
</dbReference>
<evidence type="ECO:0000313" key="1">
    <source>
        <dbReference type="EMBL" id="UQX11787.1"/>
    </source>
</evidence>
<evidence type="ECO:0008006" key="3">
    <source>
        <dbReference type="Google" id="ProtNLM"/>
    </source>
</evidence>
<name>A0ABY4QL77_9MYCO</name>
<organism evidence="1 2">
    <name type="scientific">Candidatus Mycobacterium methanotrophicum</name>
    <dbReference type="NCBI Taxonomy" id="2943498"/>
    <lineage>
        <taxon>Bacteria</taxon>
        <taxon>Bacillati</taxon>
        <taxon>Actinomycetota</taxon>
        <taxon>Actinomycetes</taxon>
        <taxon>Mycobacteriales</taxon>
        <taxon>Mycobacteriaceae</taxon>
        <taxon>Mycobacterium</taxon>
    </lineage>
</organism>
<sequence length="125" mass="14610">MVAMLFKDPTFMRQRMALEDRAEHAIVCLPTDPYWEVVEKSRRYPGWVIVFVVYPPPGGTGTARVEIREFLPRQAQHGDVEPDRDMTVETAFRMLEKAEDMGIDLLTRNRREFAPFARQRRVLVS</sequence>
<accession>A0ABY4QL77</accession>
<evidence type="ECO:0000313" key="2">
    <source>
        <dbReference type="Proteomes" id="UP001056610"/>
    </source>
</evidence>
<dbReference type="Proteomes" id="UP001056610">
    <property type="component" value="Chromosome"/>
</dbReference>
<proteinExistence type="predicted"/>